<proteinExistence type="predicted"/>
<protein>
    <submittedName>
        <fullName evidence="1">Uncharacterized protein</fullName>
    </submittedName>
</protein>
<dbReference type="AlphaFoldDB" id="A0A401TG71"/>
<sequence>MMGSCTQQWHQGRIQPRWEMTNRAQEAGVPQLGGGSLVDRKADTPIRGKTGRIRLWGNNAEGRVPRKMGGCNLQ</sequence>
<evidence type="ECO:0000313" key="2">
    <source>
        <dbReference type="Proteomes" id="UP000287033"/>
    </source>
</evidence>
<name>A0A401TG71_CHIPU</name>
<reference evidence="1 2" key="1">
    <citation type="journal article" date="2018" name="Nat. Ecol. Evol.">
        <title>Shark genomes provide insights into elasmobranch evolution and the origin of vertebrates.</title>
        <authorList>
            <person name="Hara Y"/>
            <person name="Yamaguchi K"/>
            <person name="Onimaru K"/>
            <person name="Kadota M"/>
            <person name="Koyanagi M"/>
            <person name="Keeley SD"/>
            <person name="Tatsumi K"/>
            <person name="Tanaka K"/>
            <person name="Motone F"/>
            <person name="Kageyama Y"/>
            <person name="Nozu R"/>
            <person name="Adachi N"/>
            <person name="Nishimura O"/>
            <person name="Nakagawa R"/>
            <person name="Tanegashima C"/>
            <person name="Kiyatake I"/>
            <person name="Matsumoto R"/>
            <person name="Murakumo K"/>
            <person name="Nishida K"/>
            <person name="Terakita A"/>
            <person name="Kuratani S"/>
            <person name="Sato K"/>
            <person name="Hyodo S Kuraku.S."/>
        </authorList>
    </citation>
    <scope>NUCLEOTIDE SEQUENCE [LARGE SCALE GENOMIC DNA]</scope>
</reference>
<dbReference type="Proteomes" id="UP000287033">
    <property type="component" value="Unassembled WGS sequence"/>
</dbReference>
<gene>
    <name evidence="1" type="ORF">chiPu_0025716</name>
</gene>
<comment type="caution">
    <text evidence="1">The sequence shown here is derived from an EMBL/GenBank/DDBJ whole genome shotgun (WGS) entry which is preliminary data.</text>
</comment>
<dbReference type="EMBL" id="BEZZ01064036">
    <property type="protein sequence ID" value="GCC41642.1"/>
    <property type="molecule type" value="Genomic_DNA"/>
</dbReference>
<keyword evidence="2" id="KW-1185">Reference proteome</keyword>
<accession>A0A401TG71</accession>
<organism evidence="1 2">
    <name type="scientific">Chiloscyllium punctatum</name>
    <name type="common">Brownbanded bambooshark</name>
    <name type="synonym">Hemiscyllium punctatum</name>
    <dbReference type="NCBI Taxonomy" id="137246"/>
    <lineage>
        <taxon>Eukaryota</taxon>
        <taxon>Metazoa</taxon>
        <taxon>Chordata</taxon>
        <taxon>Craniata</taxon>
        <taxon>Vertebrata</taxon>
        <taxon>Chondrichthyes</taxon>
        <taxon>Elasmobranchii</taxon>
        <taxon>Galeomorphii</taxon>
        <taxon>Galeoidea</taxon>
        <taxon>Orectolobiformes</taxon>
        <taxon>Hemiscylliidae</taxon>
        <taxon>Chiloscyllium</taxon>
    </lineage>
</organism>
<evidence type="ECO:0000313" key="1">
    <source>
        <dbReference type="EMBL" id="GCC41642.1"/>
    </source>
</evidence>